<dbReference type="EMBL" id="FNGW01000004">
    <property type="protein sequence ID" value="SDL92414.1"/>
    <property type="molecule type" value="Genomic_DNA"/>
</dbReference>
<evidence type="ECO:0008006" key="3">
    <source>
        <dbReference type="Google" id="ProtNLM"/>
    </source>
</evidence>
<evidence type="ECO:0000313" key="1">
    <source>
        <dbReference type="EMBL" id="SDL92414.1"/>
    </source>
</evidence>
<dbReference type="Gene3D" id="1.10.10.410">
    <property type="match status" value="1"/>
</dbReference>
<name>A0A1G9P181_9FIRM</name>
<organism evidence="1 2">
    <name type="scientific">Romboutsia lituseburensis DSM 797</name>
    <dbReference type="NCBI Taxonomy" id="1121325"/>
    <lineage>
        <taxon>Bacteria</taxon>
        <taxon>Bacillati</taxon>
        <taxon>Bacillota</taxon>
        <taxon>Clostridia</taxon>
        <taxon>Peptostreptococcales</taxon>
        <taxon>Peptostreptococcaceae</taxon>
        <taxon>Romboutsia</taxon>
    </lineage>
</organism>
<dbReference type="Gene3D" id="1.10.1510.10">
    <property type="entry name" value="Uncharacterised protein YqeY/AIM41 PF09424, N-terminal domain"/>
    <property type="match status" value="1"/>
</dbReference>
<dbReference type="STRING" id="1121325.SAMN04515677_104168"/>
<dbReference type="InterPro" id="IPR003789">
    <property type="entry name" value="Asn/Gln_tRNA_amidoTrase-B-like"/>
</dbReference>
<dbReference type="PANTHER" id="PTHR28055">
    <property type="entry name" value="ALTERED INHERITANCE OF MITOCHONDRIA PROTEIN 41, MITOCHONDRIAL"/>
    <property type="match status" value="1"/>
</dbReference>
<protein>
    <recommendedName>
        <fullName evidence="3">GatB/YqeY domain-containing protein</fullName>
    </recommendedName>
</protein>
<dbReference type="PANTHER" id="PTHR28055:SF1">
    <property type="entry name" value="ALTERED INHERITANCE OF MITOCHONDRIA PROTEIN 41, MITOCHONDRIAL"/>
    <property type="match status" value="1"/>
</dbReference>
<dbReference type="Proteomes" id="UP000199068">
    <property type="component" value="Unassembled WGS sequence"/>
</dbReference>
<dbReference type="InterPro" id="IPR042184">
    <property type="entry name" value="YqeY/Aim41_N"/>
</dbReference>
<dbReference type="InterPro" id="IPR023168">
    <property type="entry name" value="GatB_Yqey_C_2"/>
</dbReference>
<dbReference type="AlphaFoldDB" id="A0A1G9P181"/>
<dbReference type="Pfam" id="PF09424">
    <property type="entry name" value="YqeY"/>
    <property type="match status" value="1"/>
</dbReference>
<proteinExistence type="predicted"/>
<dbReference type="SUPFAM" id="SSF89095">
    <property type="entry name" value="GatB/YqeY motif"/>
    <property type="match status" value="1"/>
</dbReference>
<sequence length="147" mass="16874">MSLKQKLQEDLKSSMKNKDTVRKSVVTLIRASIKQYEVDNRVELDDEDIIDIISKQMKQRRDSLEEFAKANRQDLVSETESEIEVLKEYLPQQLSEEELNKIVKETISELGATSMKDMGKIMSAMMPKVKGRADGKQINELVKANLQ</sequence>
<dbReference type="GO" id="GO:0016884">
    <property type="term" value="F:carbon-nitrogen ligase activity, with glutamine as amido-N-donor"/>
    <property type="evidence" value="ECO:0007669"/>
    <property type="project" value="InterPro"/>
</dbReference>
<keyword evidence="2" id="KW-1185">Reference proteome</keyword>
<dbReference type="RefSeq" id="WP_092725512.1">
    <property type="nucleotide sequence ID" value="NZ_FNGW01000004.1"/>
</dbReference>
<reference evidence="1 2" key="1">
    <citation type="submission" date="2016-10" db="EMBL/GenBank/DDBJ databases">
        <authorList>
            <person name="de Groot N.N."/>
        </authorList>
    </citation>
    <scope>NUCLEOTIDE SEQUENCE [LARGE SCALE GENOMIC DNA]</scope>
    <source>
        <strain evidence="1 2">DSM 797</strain>
    </source>
</reference>
<dbReference type="InterPro" id="IPR019004">
    <property type="entry name" value="YqeY/Aim41"/>
</dbReference>
<accession>A0A1G9P181</accession>
<gene>
    <name evidence="1" type="ORF">SAMN04515677_104168</name>
</gene>
<evidence type="ECO:0000313" key="2">
    <source>
        <dbReference type="Proteomes" id="UP000199068"/>
    </source>
</evidence>